<organism evidence="2 3">
    <name type="scientific">Moniliophthora roreri</name>
    <name type="common">Frosty pod rot fungus</name>
    <name type="synonym">Monilia roreri</name>
    <dbReference type="NCBI Taxonomy" id="221103"/>
    <lineage>
        <taxon>Eukaryota</taxon>
        <taxon>Fungi</taxon>
        <taxon>Dikarya</taxon>
        <taxon>Basidiomycota</taxon>
        <taxon>Agaricomycotina</taxon>
        <taxon>Agaricomycetes</taxon>
        <taxon>Agaricomycetidae</taxon>
        <taxon>Agaricales</taxon>
        <taxon>Marasmiineae</taxon>
        <taxon>Marasmiaceae</taxon>
        <taxon>Moniliophthora</taxon>
    </lineage>
</organism>
<dbReference type="EMBL" id="LATX01002444">
    <property type="protein sequence ID" value="KTB29211.1"/>
    <property type="molecule type" value="Genomic_DNA"/>
</dbReference>
<proteinExistence type="predicted"/>
<dbReference type="Proteomes" id="UP000054988">
    <property type="component" value="Unassembled WGS sequence"/>
</dbReference>
<protein>
    <submittedName>
        <fullName evidence="2">Uncharacterized protein</fullName>
    </submittedName>
</protein>
<comment type="caution">
    <text evidence="2">The sequence shown here is derived from an EMBL/GenBank/DDBJ whole genome shotgun (WGS) entry which is preliminary data.</text>
</comment>
<reference evidence="2 3" key="1">
    <citation type="submission" date="2015-12" db="EMBL/GenBank/DDBJ databases">
        <title>Draft genome sequence of Moniliophthora roreri, the causal agent of frosty pod rot of cacao.</title>
        <authorList>
            <person name="Aime M.C."/>
            <person name="Diaz-Valderrama J.R."/>
            <person name="Kijpornyongpan T."/>
            <person name="Phillips-Mora W."/>
        </authorList>
    </citation>
    <scope>NUCLEOTIDE SEQUENCE [LARGE SCALE GENOMIC DNA]</scope>
    <source>
        <strain evidence="2 3">MCA 2952</strain>
    </source>
</reference>
<evidence type="ECO:0000256" key="1">
    <source>
        <dbReference type="SAM" id="MobiDB-lite"/>
    </source>
</evidence>
<evidence type="ECO:0000313" key="2">
    <source>
        <dbReference type="EMBL" id="KTB29211.1"/>
    </source>
</evidence>
<feature type="region of interest" description="Disordered" evidence="1">
    <location>
        <begin position="71"/>
        <end position="116"/>
    </location>
</feature>
<name>A0A0W0EYT1_MONRR</name>
<gene>
    <name evidence="2" type="ORF">WG66_18226</name>
</gene>
<sequence>MLPHPTSCSLALSPQCPWVLFEVGVLQNGTCHPESHQPPTHNPPLPPGQPSLENTQLRLFLHLFSVRISIPESRKDGQHPSPGVLALRSSTPFHHSSKGRLDVKVPRSTESQDLDSQKFREGWVKTGRSDHQNNERTASRVPLLTGSFRSYLFVQ</sequence>
<accession>A0A0W0EYT1</accession>
<feature type="compositionally biased region" description="Pro residues" evidence="1">
    <location>
        <begin position="40"/>
        <end position="49"/>
    </location>
</feature>
<evidence type="ECO:0000313" key="3">
    <source>
        <dbReference type="Proteomes" id="UP000054988"/>
    </source>
</evidence>
<dbReference type="AlphaFoldDB" id="A0A0W0EYT1"/>
<feature type="region of interest" description="Disordered" evidence="1">
    <location>
        <begin position="31"/>
        <end position="52"/>
    </location>
</feature>